<dbReference type="InterPro" id="IPR050079">
    <property type="entry name" value="DEAD_box_RNA_helicase"/>
</dbReference>
<keyword evidence="7" id="KW-1185">Reference proteome</keyword>
<dbReference type="STRING" id="3708.A0A078HY88"/>
<dbReference type="Pfam" id="PF00270">
    <property type="entry name" value="DEAD"/>
    <property type="match status" value="1"/>
</dbReference>
<evidence type="ECO:0000313" key="6">
    <source>
        <dbReference type="EMBL" id="CDY42847.1"/>
    </source>
</evidence>
<accession>A0A078HY88</accession>
<dbReference type="InterPro" id="IPR011545">
    <property type="entry name" value="DEAD/DEAH_box_helicase_dom"/>
</dbReference>
<dbReference type="OMA" id="IIQMTRP"/>
<name>A0A078HY88_BRANA</name>
<dbReference type="InterPro" id="IPR000629">
    <property type="entry name" value="RNA-helicase_DEAD-box_CS"/>
</dbReference>
<protein>
    <submittedName>
        <fullName evidence="6">BnaAnng06720D protein</fullName>
    </submittedName>
</protein>
<evidence type="ECO:0000256" key="3">
    <source>
        <dbReference type="ARBA" id="ARBA00022806"/>
    </source>
</evidence>
<dbReference type="Proteomes" id="UP000028999">
    <property type="component" value="Unassembled WGS sequence"/>
</dbReference>
<dbReference type="PANTHER" id="PTHR47959:SF24">
    <property type="entry name" value="ATP-DEPENDENT RNA HELICASE"/>
    <property type="match status" value="1"/>
</dbReference>
<dbReference type="EMBL" id="LK032536">
    <property type="protein sequence ID" value="CDY42847.1"/>
    <property type="molecule type" value="Genomic_DNA"/>
</dbReference>
<dbReference type="GO" id="GO:0003676">
    <property type="term" value="F:nucleic acid binding"/>
    <property type="evidence" value="ECO:0007669"/>
    <property type="project" value="InterPro"/>
</dbReference>
<evidence type="ECO:0000256" key="4">
    <source>
        <dbReference type="ARBA" id="ARBA00022840"/>
    </source>
</evidence>
<evidence type="ECO:0000259" key="5">
    <source>
        <dbReference type="PROSITE" id="PS51192"/>
    </source>
</evidence>
<dbReference type="PROSITE" id="PS51192">
    <property type="entry name" value="HELICASE_ATP_BIND_1"/>
    <property type="match status" value="1"/>
</dbReference>
<dbReference type="GO" id="GO:0005524">
    <property type="term" value="F:ATP binding"/>
    <property type="evidence" value="ECO:0007669"/>
    <property type="project" value="UniProtKB-KW"/>
</dbReference>
<keyword evidence="3" id="KW-0347">Helicase</keyword>
<evidence type="ECO:0000256" key="2">
    <source>
        <dbReference type="ARBA" id="ARBA00022801"/>
    </source>
</evidence>
<gene>
    <name evidence="6" type="primary">BnaAnng06720D</name>
    <name evidence="6" type="ORF">GSBRNA2T00075538001</name>
</gene>
<dbReference type="PROSITE" id="PS00039">
    <property type="entry name" value="DEAD_ATP_HELICASE"/>
    <property type="match status" value="1"/>
</dbReference>
<dbReference type="PaxDb" id="3708-A0A078HY88"/>
<dbReference type="SUPFAM" id="SSF52540">
    <property type="entry name" value="P-loop containing nucleoside triphosphate hydrolases"/>
    <property type="match status" value="1"/>
</dbReference>
<keyword evidence="1" id="KW-0547">Nucleotide-binding</keyword>
<feature type="domain" description="Helicase ATP-binding" evidence="5">
    <location>
        <begin position="1"/>
        <end position="70"/>
    </location>
</feature>
<dbReference type="InterPro" id="IPR027417">
    <property type="entry name" value="P-loop_NTPase"/>
</dbReference>
<dbReference type="GO" id="GO:0016787">
    <property type="term" value="F:hydrolase activity"/>
    <property type="evidence" value="ECO:0007669"/>
    <property type="project" value="UniProtKB-KW"/>
</dbReference>
<dbReference type="AlphaFoldDB" id="A0A078HY88"/>
<reference evidence="6 7" key="1">
    <citation type="journal article" date="2014" name="Science">
        <title>Plant genetics. Early allopolyploid evolution in the post-Neolithic Brassica napus oilseed genome.</title>
        <authorList>
            <person name="Chalhoub B."/>
            <person name="Denoeud F."/>
            <person name="Liu S."/>
            <person name="Parkin I.A."/>
            <person name="Tang H."/>
            <person name="Wang X."/>
            <person name="Chiquet J."/>
            <person name="Belcram H."/>
            <person name="Tong C."/>
            <person name="Samans B."/>
            <person name="Correa M."/>
            <person name="Da Silva C."/>
            <person name="Just J."/>
            <person name="Falentin C."/>
            <person name="Koh C.S."/>
            <person name="Le Clainche I."/>
            <person name="Bernard M."/>
            <person name="Bento P."/>
            <person name="Noel B."/>
            <person name="Labadie K."/>
            <person name="Alberti A."/>
            <person name="Charles M."/>
            <person name="Arnaud D."/>
            <person name="Guo H."/>
            <person name="Daviaud C."/>
            <person name="Alamery S."/>
            <person name="Jabbari K."/>
            <person name="Zhao M."/>
            <person name="Edger P.P."/>
            <person name="Chelaifa H."/>
            <person name="Tack D."/>
            <person name="Lassalle G."/>
            <person name="Mestiri I."/>
            <person name="Schnel N."/>
            <person name="Le Paslier M.C."/>
            <person name="Fan G."/>
            <person name="Renault V."/>
            <person name="Bayer P.E."/>
            <person name="Golicz A.A."/>
            <person name="Manoli S."/>
            <person name="Lee T.H."/>
            <person name="Thi V.H."/>
            <person name="Chalabi S."/>
            <person name="Hu Q."/>
            <person name="Fan C."/>
            <person name="Tollenaere R."/>
            <person name="Lu Y."/>
            <person name="Battail C."/>
            <person name="Shen J."/>
            <person name="Sidebottom C.H."/>
            <person name="Wang X."/>
            <person name="Canaguier A."/>
            <person name="Chauveau A."/>
            <person name="Berard A."/>
            <person name="Deniot G."/>
            <person name="Guan M."/>
            <person name="Liu Z."/>
            <person name="Sun F."/>
            <person name="Lim Y.P."/>
            <person name="Lyons E."/>
            <person name="Town C.D."/>
            <person name="Bancroft I."/>
            <person name="Wang X."/>
            <person name="Meng J."/>
            <person name="Ma J."/>
            <person name="Pires J.C."/>
            <person name="King G.J."/>
            <person name="Brunel D."/>
            <person name="Delourme R."/>
            <person name="Renard M."/>
            <person name="Aury J.M."/>
            <person name="Adams K.L."/>
            <person name="Batley J."/>
            <person name="Snowdon R.J."/>
            <person name="Tost J."/>
            <person name="Edwards D."/>
            <person name="Zhou Y."/>
            <person name="Hua W."/>
            <person name="Sharpe A.G."/>
            <person name="Paterson A.H."/>
            <person name="Guan C."/>
            <person name="Wincker P."/>
        </authorList>
    </citation>
    <scope>NUCLEOTIDE SEQUENCE [LARGE SCALE GENOMIC DNA]</scope>
    <source>
        <strain evidence="7">cv. Darmor-bzh</strain>
    </source>
</reference>
<dbReference type="Gramene" id="CDY42847">
    <property type="protein sequence ID" value="CDY42847"/>
    <property type="gene ID" value="GSBRNA2T00075538001"/>
</dbReference>
<sequence>MSDTKGFSLNTLKYLVLDEADRLLNEDFEKSLNQILEEIPRDRKTYLFSATMTKKVQKLQRACLRNPVKVHNESF</sequence>
<organism evidence="6 7">
    <name type="scientific">Brassica napus</name>
    <name type="common">Rape</name>
    <dbReference type="NCBI Taxonomy" id="3708"/>
    <lineage>
        <taxon>Eukaryota</taxon>
        <taxon>Viridiplantae</taxon>
        <taxon>Streptophyta</taxon>
        <taxon>Embryophyta</taxon>
        <taxon>Tracheophyta</taxon>
        <taxon>Spermatophyta</taxon>
        <taxon>Magnoliopsida</taxon>
        <taxon>eudicotyledons</taxon>
        <taxon>Gunneridae</taxon>
        <taxon>Pentapetalae</taxon>
        <taxon>rosids</taxon>
        <taxon>malvids</taxon>
        <taxon>Brassicales</taxon>
        <taxon>Brassicaceae</taxon>
        <taxon>Brassiceae</taxon>
        <taxon>Brassica</taxon>
    </lineage>
</organism>
<keyword evidence="2" id="KW-0378">Hydrolase</keyword>
<keyword evidence="4" id="KW-0067">ATP-binding</keyword>
<dbReference type="PANTHER" id="PTHR47959">
    <property type="entry name" value="ATP-DEPENDENT RNA HELICASE RHLE-RELATED"/>
    <property type="match status" value="1"/>
</dbReference>
<dbReference type="Gene3D" id="3.40.50.300">
    <property type="entry name" value="P-loop containing nucleotide triphosphate hydrolases"/>
    <property type="match status" value="1"/>
</dbReference>
<proteinExistence type="predicted"/>
<dbReference type="InterPro" id="IPR014001">
    <property type="entry name" value="Helicase_ATP-bd"/>
</dbReference>
<evidence type="ECO:0000256" key="1">
    <source>
        <dbReference type="ARBA" id="ARBA00022741"/>
    </source>
</evidence>
<evidence type="ECO:0000313" key="7">
    <source>
        <dbReference type="Proteomes" id="UP000028999"/>
    </source>
</evidence>
<dbReference type="GO" id="GO:0004386">
    <property type="term" value="F:helicase activity"/>
    <property type="evidence" value="ECO:0007669"/>
    <property type="project" value="UniProtKB-KW"/>
</dbReference>